<evidence type="ECO:0000256" key="15">
    <source>
        <dbReference type="SAM" id="Phobius"/>
    </source>
</evidence>
<dbReference type="GO" id="GO:0046983">
    <property type="term" value="F:protein dimerization activity"/>
    <property type="evidence" value="ECO:0007669"/>
    <property type="project" value="InterPro"/>
</dbReference>
<dbReference type="PANTHER" id="PTHR24421:SF37">
    <property type="entry name" value="SENSOR HISTIDINE KINASE NARS"/>
    <property type="match status" value="1"/>
</dbReference>
<reference evidence="18 19" key="1">
    <citation type="submission" date="2015-08" db="EMBL/GenBank/DDBJ databases">
        <title>Draft Genome Sequence of Bacillus vietnamensis UCD-SED5.</title>
        <authorList>
            <person name="Lee R.D."/>
            <person name="Jospin G."/>
            <person name="Lang J.M."/>
            <person name="Coil D.A."/>
            <person name="Eisen J.A."/>
        </authorList>
    </citation>
    <scope>NUCLEOTIDE SEQUENCE [LARGE SCALE GENOMIC DNA]</scope>
    <source>
        <strain evidence="18 19">UCD-SED5</strain>
    </source>
</reference>
<dbReference type="Proteomes" id="UP000050398">
    <property type="component" value="Unassembled WGS sequence"/>
</dbReference>
<gene>
    <name evidence="18" type="ORF">AM506_02495</name>
</gene>
<keyword evidence="13 15" id="KW-0472">Membrane</keyword>
<keyword evidence="12" id="KW-0902">Two-component regulatory system</keyword>
<dbReference type="AlphaFoldDB" id="A0A0P6WU58"/>
<dbReference type="Gene3D" id="3.30.565.10">
    <property type="entry name" value="Histidine kinase-like ATPase, C-terminal domain"/>
    <property type="match status" value="1"/>
</dbReference>
<dbReference type="InterPro" id="IPR050482">
    <property type="entry name" value="Sensor_HK_TwoCompSys"/>
</dbReference>
<dbReference type="GO" id="GO:0005524">
    <property type="term" value="F:ATP binding"/>
    <property type="evidence" value="ECO:0007669"/>
    <property type="project" value="UniProtKB-KW"/>
</dbReference>
<dbReference type="EMBL" id="LIXZ01000001">
    <property type="protein sequence ID" value="KPL61515.1"/>
    <property type="molecule type" value="Genomic_DNA"/>
</dbReference>
<evidence type="ECO:0000256" key="12">
    <source>
        <dbReference type="ARBA" id="ARBA00023012"/>
    </source>
</evidence>
<dbReference type="Pfam" id="PF02518">
    <property type="entry name" value="HATPase_c"/>
    <property type="match status" value="1"/>
</dbReference>
<dbReference type="PANTHER" id="PTHR24421">
    <property type="entry name" value="NITRATE/NITRITE SENSOR PROTEIN NARX-RELATED"/>
    <property type="match status" value="1"/>
</dbReference>
<evidence type="ECO:0000256" key="7">
    <source>
        <dbReference type="ARBA" id="ARBA00022692"/>
    </source>
</evidence>
<keyword evidence="4" id="KW-1003">Cell membrane</keyword>
<dbReference type="Gene3D" id="6.10.340.10">
    <property type="match status" value="1"/>
</dbReference>
<name>A0A0P6WU58_9BACI</name>
<dbReference type="InterPro" id="IPR003660">
    <property type="entry name" value="HAMP_dom"/>
</dbReference>
<accession>A0A0P6WU58</accession>
<dbReference type="PATRIC" id="fig|218284.4.peg.527"/>
<dbReference type="PROSITE" id="PS50885">
    <property type="entry name" value="HAMP"/>
    <property type="match status" value="1"/>
</dbReference>
<keyword evidence="11 15" id="KW-1133">Transmembrane helix</keyword>
<organism evidence="18 19">
    <name type="scientific">Rossellomorea vietnamensis</name>
    <dbReference type="NCBI Taxonomy" id="218284"/>
    <lineage>
        <taxon>Bacteria</taxon>
        <taxon>Bacillati</taxon>
        <taxon>Bacillota</taxon>
        <taxon>Bacilli</taxon>
        <taxon>Bacillales</taxon>
        <taxon>Bacillaceae</taxon>
        <taxon>Rossellomorea</taxon>
    </lineage>
</organism>
<dbReference type="InterPro" id="IPR003594">
    <property type="entry name" value="HATPase_dom"/>
</dbReference>
<dbReference type="Pfam" id="PF07730">
    <property type="entry name" value="HisKA_3"/>
    <property type="match status" value="1"/>
</dbReference>
<evidence type="ECO:0000256" key="11">
    <source>
        <dbReference type="ARBA" id="ARBA00022989"/>
    </source>
</evidence>
<keyword evidence="7 15" id="KW-0812">Transmembrane</keyword>
<comment type="subcellular location">
    <subcellularLocation>
        <location evidence="2">Cell membrane</location>
        <topology evidence="2">Multi-pass membrane protein</topology>
    </subcellularLocation>
</comment>
<dbReference type="Gene3D" id="1.20.5.1930">
    <property type="match status" value="1"/>
</dbReference>
<feature type="coiled-coil region" evidence="14">
    <location>
        <begin position="120"/>
        <end position="150"/>
    </location>
</feature>
<sequence>MSLNKTSNIRNWIFKSFLMMSVMAILLFFIVLQVYLYLSEDPSISLTLSIYLTTWLALILLLLSIYFGFRTGYLFKGRIDDISTFVTLLRSGKFSARVDRYDHDELGILSHELNQLAVFIQEQVKSLQRLADEKSELADQAHQAAVMEERQRLARDLHDSVSQQLFALNMLSSAAQKSIGTDYKKVEIIVKQVADIAGKAQGEMRALLLHLRPIDLRGESLREALIILIRELKEKTQIEIDATLDGMEDLSKGTETHMFRIIQESLSNILRHSEATKVKIVTENKGGYVSLYISDNGKGFNLMETKMTSYGLQTMRERAEEIGGLFQIRSKEKEGTYIDLRIPV</sequence>
<dbReference type="SUPFAM" id="SSF55874">
    <property type="entry name" value="ATPase domain of HSP90 chaperone/DNA topoisomerase II/histidine kinase"/>
    <property type="match status" value="1"/>
</dbReference>
<evidence type="ECO:0000256" key="3">
    <source>
        <dbReference type="ARBA" id="ARBA00012438"/>
    </source>
</evidence>
<dbReference type="InterPro" id="IPR036890">
    <property type="entry name" value="HATPase_C_sf"/>
</dbReference>
<evidence type="ECO:0000259" key="16">
    <source>
        <dbReference type="PROSITE" id="PS50109"/>
    </source>
</evidence>
<dbReference type="GO" id="GO:0005886">
    <property type="term" value="C:plasma membrane"/>
    <property type="evidence" value="ECO:0007669"/>
    <property type="project" value="UniProtKB-SubCell"/>
</dbReference>
<dbReference type="InterPro" id="IPR005467">
    <property type="entry name" value="His_kinase_dom"/>
</dbReference>
<feature type="transmembrane region" description="Helical" evidence="15">
    <location>
        <begin position="48"/>
        <end position="69"/>
    </location>
</feature>
<evidence type="ECO:0000259" key="17">
    <source>
        <dbReference type="PROSITE" id="PS50885"/>
    </source>
</evidence>
<evidence type="ECO:0000256" key="8">
    <source>
        <dbReference type="ARBA" id="ARBA00022741"/>
    </source>
</evidence>
<dbReference type="eggNOG" id="COG4585">
    <property type="taxonomic scope" value="Bacteria"/>
</dbReference>
<dbReference type="CDD" id="cd16917">
    <property type="entry name" value="HATPase_UhpB-NarQ-NarX-like"/>
    <property type="match status" value="1"/>
</dbReference>
<keyword evidence="8" id="KW-0547">Nucleotide-binding</keyword>
<evidence type="ECO:0000313" key="18">
    <source>
        <dbReference type="EMBL" id="KPL61515.1"/>
    </source>
</evidence>
<evidence type="ECO:0000256" key="9">
    <source>
        <dbReference type="ARBA" id="ARBA00022777"/>
    </source>
</evidence>
<feature type="domain" description="Histidine kinase" evidence="16">
    <location>
        <begin position="152"/>
        <end position="344"/>
    </location>
</feature>
<evidence type="ECO:0000256" key="2">
    <source>
        <dbReference type="ARBA" id="ARBA00004651"/>
    </source>
</evidence>
<dbReference type="InterPro" id="IPR011712">
    <property type="entry name" value="Sig_transdc_His_kin_sub3_dim/P"/>
</dbReference>
<feature type="transmembrane region" description="Helical" evidence="15">
    <location>
        <begin position="12"/>
        <end position="36"/>
    </location>
</feature>
<evidence type="ECO:0000256" key="1">
    <source>
        <dbReference type="ARBA" id="ARBA00000085"/>
    </source>
</evidence>
<dbReference type="PROSITE" id="PS50109">
    <property type="entry name" value="HIS_KIN"/>
    <property type="match status" value="1"/>
</dbReference>
<evidence type="ECO:0000256" key="5">
    <source>
        <dbReference type="ARBA" id="ARBA00022553"/>
    </source>
</evidence>
<keyword evidence="6" id="KW-0808">Transferase</keyword>
<comment type="caution">
    <text evidence="18">The sequence shown here is derived from an EMBL/GenBank/DDBJ whole genome shotgun (WGS) entry which is preliminary data.</text>
</comment>
<dbReference type="SMART" id="SM00387">
    <property type="entry name" value="HATPase_c"/>
    <property type="match status" value="1"/>
</dbReference>
<evidence type="ECO:0000256" key="6">
    <source>
        <dbReference type="ARBA" id="ARBA00022679"/>
    </source>
</evidence>
<keyword evidence="5" id="KW-0597">Phosphoprotein</keyword>
<evidence type="ECO:0000256" key="14">
    <source>
        <dbReference type="SAM" id="Coils"/>
    </source>
</evidence>
<keyword evidence="10" id="KW-0067">ATP-binding</keyword>
<dbReference type="GO" id="GO:0000155">
    <property type="term" value="F:phosphorelay sensor kinase activity"/>
    <property type="evidence" value="ECO:0007669"/>
    <property type="project" value="InterPro"/>
</dbReference>
<proteinExistence type="predicted"/>
<keyword evidence="14" id="KW-0175">Coiled coil</keyword>
<dbReference type="EC" id="2.7.13.3" evidence="3"/>
<evidence type="ECO:0000256" key="4">
    <source>
        <dbReference type="ARBA" id="ARBA00022475"/>
    </source>
</evidence>
<evidence type="ECO:0000256" key="13">
    <source>
        <dbReference type="ARBA" id="ARBA00023136"/>
    </source>
</evidence>
<evidence type="ECO:0000256" key="10">
    <source>
        <dbReference type="ARBA" id="ARBA00022840"/>
    </source>
</evidence>
<feature type="domain" description="HAMP" evidence="17">
    <location>
        <begin position="73"/>
        <end position="125"/>
    </location>
</feature>
<protein>
    <recommendedName>
        <fullName evidence="3">histidine kinase</fullName>
        <ecNumber evidence="3">2.7.13.3</ecNumber>
    </recommendedName>
</protein>
<evidence type="ECO:0000313" key="19">
    <source>
        <dbReference type="Proteomes" id="UP000050398"/>
    </source>
</evidence>
<comment type="catalytic activity">
    <reaction evidence="1">
        <text>ATP + protein L-histidine = ADP + protein N-phospho-L-histidine.</text>
        <dbReference type="EC" id="2.7.13.3"/>
    </reaction>
</comment>
<keyword evidence="9 18" id="KW-0418">Kinase</keyword>